<sequence>MDFSSLVIMQKDKETGYLIKELGSYQAGDGAKYVTKLHEIDGEVVMYFDTNKDVAEWEYSAIYDLLDYDLFRNSSLDIEDVDDEYNPSWKVILKYKDEHSEMKEELDKVCSIIEEAMEKVFNDIQGKEEEYK</sequence>
<keyword evidence="2" id="KW-1185">Reference proteome</keyword>
<dbReference type="OrthoDB" id="1913818at2"/>
<evidence type="ECO:0000313" key="2">
    <source>
        <dbReference type="Proteomes" id="UP000198619"/>
    </source>
</evidence>
<gene>
    <name evidence="1" type="ORF">SAMN04488528_1006145</name>
</gene>
<dbReference type="Pfam" id="PF20548">
    <property type="entry name" value="DUF6762"/>
    <property type="match status" value="1"/>
</dbReference>
<dbReference type="Proteomes" id="UP000198619">
    <property type="component" value="Unassembled WGS sequence"/>
</dbReference>
<name>A0A1I0WX99_9CLOT</name>
<proteinExistence type="predicted"/>
<dbReference type="RefSeq" id="WP_090039578.1">
    <property type="nucleotide sequence ID" value="NZ_FOKI01000006.1"/>
</dbReference>
<reference evidence="1 2" key="1">
    <citation type="submission" date="2016-10" db="EMBL/GenBank/DDBJ databases">
        <authorList>
            <person name="de Groot N.N."/>
        </authorList>
    </citation>
    <scope>NUCLEOTIDE SEQUENCE [LARGE SCALE GENOMIC DNA]</scope>
    <source>
        <strain evidence="1 2">DSM 12271</strain>
    </source>
</reference>
<organism evidence="1 2">
    <name type="scientific">Clostridium frigidicarnis</name>
    <dbReference type="NCBI Taxonomy" id="84698"/>
    <lineage>
        <taxon>Bacteria</taxon>
        <taxon>Bacillati</taxon>
        <taxon>Bacillota</taxon>
        <taxon>Clostridia</taxon>
        <taxon>Eubacteriales</taxon>
        <taxon>Clostridiaceae</taxon>
        <taxon>Clostridium</taxon>
    </lineage>
</organism>
<evidence type="ECO:0000313" key="1">
    <source>
        <dbReference type="EMBL" id="SFA93359.1"/>
    </source>
</evidence>
<dbReference type="STRING" id="84698.SAMN04488528_1006145"/>
<accession>A0A1I0WX99</accession>
<dbReference type="AlphaFoldDB" id="A0A1I0WX99"/>
<dbReference type="EMBL" id="FOKI01000006">
    <property type="protein sequence ID" value="SFA93359.1"/>
    <property type="molecule type" value="Genomic_DNA"/>
</dbReference>
<dbReference type="InterPro" id="IPR046650">
    <property type="entry name" value="DUF6762"/>
</dbReference>
<protein>
    <submittedName>
        <fullName evidence="1">Uncharacterized protein</fullName>
    </submittedName>
</protein>